<evidence type="ECO:0000256" key="1">
    <source>
        <dbReference type="SAM" id="Phobius"/>
    </source>
</evidence>
<evidence type="ECO:0000259" key="2">
    <source>
        <dbReference type="Pfam" id="PF04892"/>
    </source>
</evidence>
<dbReference type="Proteomes" id="UP000184442">
    <property type="component" value="Unassembled WGS sequence"/>
</dbReference>
<dbReference type="OrthoDB" id="9805025at2"/>
<dbReference type="InterPro" id="IPR053150">
    <property type="entry name" value="Teicoplanin_resist-assoc"/>
</dbReference>
<feature type="transmembrane region" description="Helical" evidence="1">
    <location>
        <begin position="113"/>
        <end position="132"/>
    </location>
</feature>
<feature type="transmembrane region" description="Helical" evidence="1">
    <location>
        <begin position="144"/>
        <end position="164"/>
    </location>
</feature>
<dbReference type="Pfam" id="PF04892">
    <property type="entry name" value="VanZ"/>
    <property type="match status" value="1"/>
</dbReference>
<sequence length="172" mass="19872">MMKSLKLIIDFIALAMLYAFVFFNKWRARGKDKLFANTLMYIYISLVLYVTLMPIIASLPFIFNHPYKPMNMIPFDDYFAGRGDSVRQIVLNVIMMMPFGFLLPIVKKQNMIYCLCCTFLFSLSIELIQPLINGFRSADITDLITNTMGGLLGYLLYLVLKPLVDKVMIHLK</sequence>
<feature type="transmembrane region" description="Helical" evidence="1">
    <location>
        <begin position="38"/>
        <end position="63"/>
    </location>
</feature>
<dbReference type="PANTHER" id="PTHR36834">
    <property type="entry name" value="MEMBRANE PROTEIN-RELATED"/>
    <property type="match status" value="1"/>
</dbReference>
<dbReference type="EMBL" id="FQZS01000013">
    <property type="protein sequence ID" value="SHJ00138.1"/>
    <property type="molecule type" value="Genomic_DNA"/>
</dbReference>
<accession>A0A1M6FQY4</accession>
<dbReference type="InterPro" id="IPR006976">
    <property type="entry name" value="VanZ-like"/>
</dbReference>
<evidence type="ECO:0000313" key="3">
    <source>
        <dbReference type="EMBL" id="SHJ00138.1"/>
    </source>
</evidence>
<gene>
    <name evidence="3" type="ORF">SAMN02745176_02048</name>
</gene>
<dbReference type="RefSeq" id="WP_084524477.1">
    <property type="nucleotide sequence ID" value="NZ_FQZS01000013.1"/>
</dbReference>
<dbReference type="STRING" id="1122184.SAMN02745176_02048"/>
<keyword evidence="1" id="KW-0472">Membrane</keyword>
<feature type="domain" description="VanZ-like" evidence="2">
    <location>
        <begin position="41"/>
        <end position="160"/>
    </location>
</feature>
<feature type="transmembrane region" description="Helical" evidence="1">
    <location>
        <begin position="6"/>
        <end position="26"/>
    </location>
</feature>
<dbReference type="AlphaFoldDB" id="A0A1M6FQY4"/>
<keyword evidence="1" id="KW-1133">Transmembrane helix</keyword>
<keyword evidence="4" id="KW-1185">Reference proteome</keyword>
<reference evidence="3 4" key="1">
    <citation type="submission" date="2016-11" db="EMBL/GenBank/DDBJ databases">
        <authorList>
            <person name="Jaros S."/>
            <person name="Januszkiewicz K."/>
            <person name="Wedrychowicz H."/>
        </authorList>
    </citation>
    <scope>NUCLEOTIDE SEQUENCE [LARGE SCALE GENOMIC DNA]</scope>
    <source>
        <strain evidence="3 4">DSM 19022</strain>
    </source>
</reference>
<keyword evidence="1" id="KW-0812">Transmembrane</keyword>
<feature type="transmembrane region" description="Helical" evidence="1">
    <location>
        <begin position="89"/>
        <end position="106"/>
    </location>
</feature>
<name>A0A1M6FQY4_9FIRM</name>
<proteinExistence type="predicted"/>
<protein>
    <submittedName>
        <fullName evidence="3">Glycopeptide antibiotics resistance protein</fullName>
    </submittedName>
</protein>
<evidence type="ECO:0000313" key="4">
    <source>
        <dbReference type="Proteomes" id="UP000184442"/>
    </source>
</evidence>
<dbReference type="PANTHER" id="PTHR36834:SF1">
    <property type="entry name" value="INTEGRAL MEMBRANE PROTEIN"/>
    <property type="match status" value="1"/>
</dbReference>
<organism evidence="3 4">
    <name type="scientific">Lutispora thermophila DSM 19022</name>
    <dbReference type="NCBI Taxonomy" id="1122184"/>
    <lineage>
        <taxon>Bacteria</taxon>
        <taxon>Bacillati</taxon>
        <taxon>Bacillota</taxon>
        <taxon>Clostridia</taxon>
        <taxon>Lutisporales</taxon>
        <taxon>Lutisporaceae</taxon>
        <taxon>Lutispora</taxon>
    </lineage>
</organism>